<proteinExistence type="predicted"/>
<evidence type="ECO:0000313" key="2">
    <source>
        <dbReference type="EMBL" id="MRX83117.1"/>
    </source>
</evidence>
<reference evidence="3" key="1">
    <citation type="submission" date="2019-08" db="EMBL/GenBank/DDBJ databases">
        <title>Arthrobacter sp. nov., isolated from plateau pika and Tibetan wild ass.</title>
        <authorList>
            <person name="Ge Y."/>
        </authorList>
    </citation>
    <scope>NUCLEOTIDE SEQUENCE [LARGE SCALE GENOMIC DNA]</scope>
    <source>
        <strain evidence="3">HF-4214</strain>
    </source>
</reference>
<feature type="domain" description="HTH marR-type" evidence="1">
    <location>
        <begin position="1"/>
        <end position="137"/>
    </location>
</feature>
<dbReference type="InterPro" id="IPR036388">
    <property type="entry name" value="WH-like_DNA-bd_sf"/>
</dbReference>
<evidence type="ECO:0000259" key="1">
    <source>
        <dbReference type="PROSITE" id="PS50995"/>
    </source>
</evidence>
<comment type="caution">
    <text evidence="2">The sequence shown here is derived from an EMBL/GenBank/DDBJ whole genome shotgun (WGS) entry which is preliminary data.</text>
</comment>
<gene>
    <name evidence="2" type="ORF">GJG86_11525</name>
</gene>
<dbReference type="Gene3D" id="1.10.10.10">
    <property type="entry name" value="Winged helix-like DNA-binding domain superfamily/Winged helix DNA-binding domain"/>
    <property type="match status" value="2"/>
</dbReference>
<dbReference type="GO" id="GO:0003700">
    <property type="term" value="F:DNA-binding transcription factor activity"/>
    <property type="evidence" value="ECO:0007669"/>
    <property type="project" value="InterPro"/>
</dbReference>
<feature type="domain" description="HTH marR-type" evidence="1">
    <location>
        <begin position="153"/>
        <end position="309"/>
    </location>
</feature>
<dbReference type="Proteomes" id="UP000438093">
    <property type="component" value="Unassembled WGS sequence"/>
</dbReference>
<dbReference type="SMART" id="SM00347">
    <property type="entry name" value="HTH_MARR"/>
    <property type="match status" value="2"/>
</dbReference>
<dbReference type="InterPro" id="IPR000835">
    <property type="entry name" value="HTH_MarR-typ"/>
</dbReference>
<accession>A0A6N7RQ35</accession>
<dbReference type="InterPro" id="IPR039422">
    <property type="entry name" value="MarR/SlyA-like"/>
</dbReference>
<organism evidence="2 3">
    <name type="scientific">Eggerthella guodeyinii</name>
    <dbReference type="NCBI Taxonomy" id="2690837"/>
    <lineage>
        <taxon>Bacteria</taxon>
        <taxon>Bacillati</taxon>
        <taxon>Actinomycetota</taxon>
        <taxon>Coriobacteriia</taxon>
        <taxon>Eggerthellales</taxon>
        <taxon>Eggerthellaceae</taxon>
        <taxon>Eggerthella</taxon>
    </lineage>
</organism>
<dbReference type="GO" id="GO:0006950">
    <property type="term" value="P:response to stress"/>
    <property type="evidence" value="ECO:0007669"/>
    <property type="project" value="TreeGrafter"/>
</dbReference>
<dbReference type="PANTHER" id="PTHR33164">
    <property type="entry name" value="TRANSCRIPTIONAL REGULATOR, MARR FAMILY"/>
    <property type="match status" value="1"/>
</dbReference>
<dbReference type="PANTHER" id="PTHR33164:SF101">
    <property type="entry name" value="TRANSCRIPTIONAL REPRESSOR MPRA"/>
    <property type="match status" value="1"/>
</dbReference>
<dbReference type="EMBL" id="VTFY01000009">
    <property type="protein sequence ID" value="MRX83117.1"/>
    <property type="molecule type" value="Genomic_DNA"/>
</dbReference>
<name>A0A6N7RQ35_9ACTN</name>
<dbReference type="AlphaFoldDB" id="A0A6N7RQ35"/>
<sequence>MTQTPSALFDSANFVVLYIRCDAFERCLRAHGLSATQLAVLLKLEEIDGAETAIQDLAELVHVQPNVVTQAANELERLGLAERRTRSGDGRSKYLLVTEKGREFLSVLDDELYSALEDLFSPEGGMRIRDVFERGLRIGARVGELWSDSFMERFPSATNLVAVTSFLRRVERELRKRHGVTLSEARVLQRLDEVNLPMRVVDLATYLRLPAATITRAASKLDQAGLVERLASRHDRKAVFFGLTDEGRLSALSIERDLNRMSDELYWGRLSESDLSVTDRIKEHTLAVIRAAELREREEFLSALESAAR</sequence>
<protein>
    <submittedName>
        <fullName evidence="2">MarR family transcriptional regulator</fullName>
    </submittedName>
</protein>
<dbReference type="SUPFAM" id="SSF46785">
    <property type="entry name" value="Winged helix' DNA-binding domain"/>
    <property type="match status" value="2"/>
</dbReference>
<dbReference type="Pfam" id="PF12802">
    <property type="entry name" value="MarR_2"/>
    <property type="match status" value="1"/>
</dbReference>
<dbReference type="InterPro" id="IPR036390">
    <property type="entry name" value="WH_DNA-bd_sf"/>
</dbReference>
<keyword evidence="3" id="KW-1185">Reference proteome</keyword>
<evidence type="ECO:0000313" key="3">
    <source>
        <dbReference type="Proteomes" id="UP000438093"/>
    </source>
</evidence>
<dbReference type="Pfam" id="PF01047">
    <property type="entry name" value="MarR"/>
    <property type="match status" value="1"/>
</dbReference>
<dbReference type="PROSITE" id="PS50995">
    <property type="entry name" value="HTH_MARR_2"/>
    <property type="match status" value="2"/>
</dbReference>
<dbReference type="RefSeq" id="WP_154333949.1">
    <property type="nucleotide sequence ID" value="NZ_VTFY01000009.1"/>
</dbReference>